<dbReference type="EC" id="1.8.1.4" evidence="2 14"/>
<dbReference type="InterPro" id="IPR012999">
    <property type="entry name" value="Pyr_OxRdtase_I_AS"/>
</dbReference>
<dbReference type="InterPro" id="IPR001100">
    <property type="entry name" value="Pyr_nuc-diS_OxRdtase"/>
</dbReference>
<dbReference type="InterPro" id="IPR006258">
    <property type="entry name" value="Lipoamide_DH"/>
</dbReference>
<comment type="miscellaneous">
    <text evidence="14">The active site is a redox-active disulfide bond.</text>
</comment>
<dbReference type="InterPro" id="IPR004099">
    <property type="entry name" value="Pyr_nucl-diS_OxRdtase_dimer"/>
</dbReference>
<evidence type="ECO:0000256" key="7">
    <source>
        <dbReference type="ARBA" id="ARBA00023027"/>
    </source>
</evidence>
<name>A0A1Y0IL60_9BACL</name>
<dbReference type="InterPro" id="IPR016156">
    <property type="entry name" value="FAD/NAD-linked_Rdtase_dimer_sf"/>
</dbReference>
<feature type="domain" description="FAD/NAD(P)-binding" evidence="16">
    <location>
        <begin position="11"/>
        <end position="330"/>
    </location>
</feature>
<evidence type="ECO:0000256" key="6">
    <source>
        <dbReference type="ARBA" id="ARBA00023002"/>
    </source>
</evidence>
<feature type="binding site" evidence="12">
    <location>
        <begin position="321"/>
        <end position="324"/>
    </location>
    <ligand>
        <name>FAD</name>
        <dbReference type="ChEBI" id="CHEBI:57692"/>
    </ligand>
</feature>
<dbReference type="Pfam" id="PF07992">
    <property type="entry name" value="Pyr_redox_2"/>
    <property type="match status" value="1"/>
</dbReference>
<dbReference type="InterPro" id="IPR050151">
    <property type="entry name" value="Class-I_Pyr_Nuc-Dis_Oxidored"/>
</dbReference>
<dbReference type="AlphaFoldDB" id="A0A1Y0IL60"/>
<keyword evidence="9 14" id="KW-0676">Redox-active center</keyword>
<evidence type="ECO:0000256" key="8">
    <source>
        <dbReference type="ARBA" id="ARBA00023157"/>
    </source>
</evidence>
<evidence type="ECO:0000313" key="17">
    <source>
        <dbReference type="EMBL" id="ARU61241.1"/>
    </source>
</evidence>
<evidence type="ECO:0000256" key="4">
    <source>
        <dbReference type="ARBA" id="ARBA00022630"/>
    </source>
</evidence>
<dbReference type="SUPFAM" id="SSF55424">
    <property type="entry name" value="FAD/NAD-linked reductases, dimerisation (C-terminal) domain"/>
    <property type="match status" value="1"/>
</dbReference>
<feature type="disulfide bond" description="Redox-active" evidence="13">
    <location>
        <begin position="47"/>
        <end position="52"/>
    </location>
</feature>
<keyword evidence="5 12" id="KW-0274">FAD</keyword>
<evidence type="ECO:0000256" key="5">
    <source>
        <dbReference type="ARBA" id="ARBA00022827"/>
    </source>
</evidence>
<dbReference type="EMBL" id="CP021434">
    <property type="protein sequence ID" value="ARU61241.1"/>
    <property type="molecule type" value="Genomic_DNA"/>
</dbReference>
<dbReference type="PRINTS" id="PR00411">
    <property type="entry name" value="PNDRDTASEI"/>
</dbReference>
<dbReference type="Pfam" id="PF02852">
    <property type="entry name" value="Pyr_redox_dim"/>
    <property type="match status" value="1"/>
</dbReference>
<feature type="binding site" evidence="12">
    <location>
        <position position="56"/>
    </location>
    <ligand>
        <name>FAD</name>
        <dbReference type="ChEBI" id="CHEBI:57692"/>
    </ligand>
</feature>
<dbReference type="KEGG" id="tum:CBW65_09730"/>
<accession>A0A1Y0IL60</accession>
<dbReference type="Gene3D" id="3.30.390.30">
    <property type="match status" value="1"/>
</dbReference>
<dbReference type="RefSeq" id="WP_087456623.1">
    <property type="nucleotide sequence ID" value="NZ_CP021434.1"/>
</dbReference>
<proteinExistence type="inferred from homology"/>
<dbReference type="OrthoDB" id="9800167at2"/>
<dbReference type="GO" id="GO:0050660">
    <property type="term" value="F:flavin adenine dinucleotide binding"/>
    <property type="evidence" value="ECO:0007669"/>
    <property type="project" value="InterPro"/>
</dbReference>
<comment type="catalytic activity">
    <reaction evidence="10 14">
        <text>N(6)-[(R)-dihydrolipoyl]-L-lysyl-[protein] + NAD(+) = N(6)-[(R)-lipoyl]-L-lysyl-[protein] + NADH + H(+)</text>
        <dbReference type="Rhea" id="RHEA:15045"/>
        <dbReference type="Rhea" id="RHEA-COMP:10474"/>
        <dbReference type="Rhea" id="RHEA-COMP:10475"/>
        <dbReference type="ChEBI" id="CHEBI:15378"/>
        <dbReference type="ChEBI" id="CHEBI:57540"/>
        <dbReference type="ChEBI" id="CHEBI:57945"/>
        <dbReference type="ChEBI" id="CHEBI:83099"/>
        <dbReference type="ChEBI" id="CHEBI:83100"/>
        <dbReference type="EC" id="1.8.1.4"/>
    </reaction>
</comment>
<feature type="binding site" evidence="12">
    <location>
        <begin position="184"/>
        <end position="191"/>
    </location>
    <ligand>
        <name>NAD(+)</name>
        <dbReference type="ChEBI" id="CHEBI:57540"/>
    </ligand>
</feature>
<keyword evidence="6 14" id="KW-0560">Oxidoreductase</keyword>
<reference evidence="18" key="1">
    <citation type="submission" date="2017-05" db="EMBL/GenBank/DDBJ databases">
        <authorList>
            <person name="Sung H."/>
        </authorList>
    </citation>
    <scope>NUCLEOTIDE SEQUENCE [LARGE SCALE GENOMIC DNA]</scope>
    <source>
        <strain evidence="18">AR23208</strain>
    </source>
</reference>
<dbReference type="PANTHER" id="PTHR22912">
    <property type="entry name" value="DISULFIDE OXIDOREDUCTASE"/>
    <property type="match status" value="1"/>
</dbReference>
<dbReference type="NCBIfam" id="TIGR01350">
    <property type="entry name" value="lipoamide_DH"/>
    <property type="match status" value="1"/>
</dbReference>
<dbReference type="PRINTS" id="PR00368">
    <property type="entry name" value="FADPNR"/>
</dbReference>
<feature type="binding site" evidence="12">
    <location>
        <position position="315"/>
    </location>
    <ligand>
        <name>FAD</name>
        <dbReference type="ChEBI" id="CHEBI:57692"/>
    </ligand>
</feature>
<keyword evidence="18" id="KW-1185">Reference proteome</keyword>
<keyword evidence="7 12" id="KW-0520">NAD</keyword>
<dbReference type="PIRSF" id="PIRSF000350">
    <property type="entry name" value="Mercury_reductase_MerA"/>
    <property type="match status" value="1"/>
</dbReference>
<dbReference type="PROSITE" id="PS00076">
    <property type="entry name" value="PYRIDINE_REDOX_1"/>
    <property type="match status" value="1"/>
</dbReference>
<evidence type="ECO:0000256" key="2">
    <source>
        <dbReference type="ARBA" id="ARBA00012608"/>
    </source>
</evidence>
<evidence type="ECO:0000259" key="16">
    <source>
        <dbReference type="Pfam" id="PF07992"/>
    </source>
</evidence>
<evidence type="ECO:0000256" key="3">
    <source>
        <dbReference type="ARBA" id="ARBA00016961"/>
    </source>
</evidence>
<dbReference type="Gene3D" id="3.50.50.60">
    <property type="entry name" value="FAD/NAD(P)-binding domain"/>
    <property type="match status" value="2"/>
</dbReference>
<dbReference type="GO" id="GO:0006103">
    <property type="term" value="P:2-oxoglutarate metabolic process"/>
    <property type="evidence" value="ECO:0007669"/>
    <property type="project" value="TreeGrafter"/>
</dbReference>
<evidence type="ECO:0000256" key="13">
    <source>
        <dbReference type="PIRSR" id="PIRSR000350-4"/>
    </source>
</evidence>
<sequence>MVVGDIAQEVQVAVIGGGPGGYVAAIRAAQLGKEVVLVEKADLGGVCLNVGCIPSKALIHAANTAAGFAHASEMGLHTAAPELDMPKLQTWKNGIVQKLTGGVSTLLKQNGVTVTKGSALFMTDDRIAVETASGMEYYRFDQAIIAAGSRPLQLPSLPFDGEHILSSTEALQLTELPRELLVIGGGYIGLELGTAFAKLGTRVTIAEMASDLLPGIDPALVRIVKKNLRRLGVTLLTETEARAHAIENGRVQVTLREKGADKTITADKVLVTVGRRPNTEGLDLDRAGLHPDEKGFLPTDGQGRTANPNIFAIGDITHGPMLAHKASKEGIIAAEAIAGLNSQKDMACLPAVIFTDPEIAVCGLTEAEAREQGYAVKTGQFPFAVNGRALTTGAGDGYCRIVADGDSGVVLGVHIVGPEASSLIGEAALAIEMGATLEDLHLTVHPHPTLTEVLMEAAADADGAAIHLAKRK</sequence>
<evidence type="ECO:0000256" key="1">
    <source>
        <dbReference type="ARBA" id="ARBA00007532"/>
    </source>
</evidence>
<dbReference type="SUPFAM" id="SSF51905">
    <property type="entry name" value="FAD/NAD(P)-binding domain"/>
    <property type="match status" value="1"/>
</dbReference>
<comment type="cofactor">
    <cofactor evidence="12 14">
        <name>FAD</name>
        <dbReference type="ChEBI" id="CHEBI:57692"/>
    </cofactor>
    <text evidence="12 14">Binds 1 FAD per subunit.</text>
</comment>
<protein>
    <recommendedName>
        <fullName evidence="3 14">Dihydrolipoyl dehydrogenase</fullName>
        <ecNumber evidence="2 14">1.8.1.4</ecNumber>
    </recommendedName>
</protein>
<dbReference type="GO" id="GO:0004148">
    <property type="term" value="F:dihydrolipoyl dehydrogenase (NADH) activity"/>
    <property type="evidence" value="ECO:0007669"/>
    <property type="project" value="UniProtKB-EC"/>
</dbReference>
<feature type="domain" description="Pyridine nucleotide-disulphide oxidoreductase dimerisation" evidence="15">
    <location>
        <begin position="350"/>
        <end position="458"/>
    </location>
</feature>
<evidence type="ECO:0000256" key="11">
    <source>
        <dbReference type="PIRSR" id="PIRSR000350-2"/>
    </source>
</evidence>
<comment type="similarity">
    <text evidence="1 14">Belongs to the class-I pyridine nucleotide-disulfide oxidoreductase family.</text>
</comment>
<evidence type="ECO:0000313" key="18">
    <source>
        <dbReference type="Proteomes" id="UP000195437"/>
    </source>
</evidence>
<feature type="binding site" evidence="12">
    <location>
        <position position="207"/>
    </location>
    <ligand>
        <name>NAD(+)</name>
        <dbReference type="ChEBI" id="CHEBI:57540"/>
    </ligand>
</feature>
<evidence type="ECO:0000256" key="10">
    <source>
        <dbReference type="ARBA" id="ARBA00049187"/>
    </source>
</evidence>
<dbReference type="FunFam" id="3.30.390.30:FF:000001">
    <property type="entry name" value="Dihydrolipoyl dehydrogenase"/>
    <property type="match status" value="1"/>
</dbReference>
<keyword evidence="12" id="KW-0547">Nucleotide-binding</keyword>
<organism evidence="17 18">
    <name type="scientific">Tumebacillus avium</name>
    <dbReference type="NCBI Taxonomy" id="1903704"/>
    <lineage>
        <taxon>Bacteria</taxon>
        <taxon>Bacillati</taxon>
        <taxon>Bacillota</taxon>
        <taxon>Bacilli</taxon>
        <taxon>Bacillales</taxon>
        <taxon>Alicyclobacillaceae</taxon>
        <taxon>Tumebacillus</taxon>
    </lineage>
</organism>
<dbReference type="InterPro" id="IPR036188">
    <property type="entry name" value="FAD/NAD-bd_sf"/>
</dbReference>
<evidence type="ECO:0000256" key="12">
    <source>
        <dbReference type="PIRSR" id="PIRSR000350-3"/>
    </source>
</evidence>
<dbReference type="Proteomes" id="UP000195437">
    <property type="component" value="Chromosome"/>
</dbReference>
<evidence type="ECO:0000256" key="9">
    <source>
        <dbReference type="ARBA" id="ARBA00023284"/>
    </source>
</evidence>
<feature type="active site" description="Proton acceptor" evidence="11">
    <location>
        <position position="447"/>
    </location>
</feature>
<feature type="binding site" evidence="12">
    <location>
        <position position="274"/>
    </location>
    <ligand>
        <name>NAD(+)</name>
        <dbReference type="ChEBI" id="CHEBI:57540"/>
    </ligand>
</feature>
<gene>
    <name evidence="17" type="ORF">CBW65_09730</name>
</gene>
<keyword evidence="8" id="KW-1015">Disulfide bond</keyword>
<keyword evidence="4 14" id="KW-0285">Flavoprotein</keyword>
<evidence type="ECO:0000256" key="14">
    <source>
        <dbReference type="RuleBase" id="RU003692"/>
    </source>
</evidence>
<dbReference type="InterPro" id="IPR023753">
    <property type="entry name" value="FAD/NAD-binding_dom"/>
</dbReference>
<evidence type="ECO:0000259" key="15">
    <source>
        <dbReference type="Pfam" id="PF02852"/>
    </source>
</evidence>
<dbReference type="PANTHER" id="PTHR22912:SF160">
    <property type="entry name" value="DIHYDROLIPOYL DEHYDROGENASE"/>
    <property type="match status" value="1"/>
</dbReference>